<reference evidence="2 3" key="2">
    <citation type="submission" date="2024-08" db="EMBL/GenBank/DDBJ databases">
        <title>Phylogenomic analyses of a clade within the roseobacter group suggest taxonomic reassignments of species of the genera Aestuariivita, Citreicella, Loktanella, Nautella, Pelagibaca, Ruegeria, Thalassobius, Thiobacimonas and Tropicibacter, and the proposal o.</title>
        <authorList>
            <person name="Jeon C.O."/>
        </authorList>
    </citation>
    <scope>NUCLEOTIDE SEQUENCE [LARGE SCALE GENOMIC DNA]</scope>
    <source>
        <strain evidence="2 3">SS1-5</strain>
    </source>
</reference>
<feature type="signal peptide" evidence="1">
    <location>
        <begin position="1"/>
        <end position="18"/>
    </location>
</feature>
<organism evidence="2 3">
    <name type="scientific">Yoonia rhodophyticola</name>
    <dbReference type="NCBI Taxonomy" id="3137370"/>
    <lineage>
        <taxon>Bacteria</taxon>
        <taxon>Pseudomonadati</taxon>
        <taxon>Pseudomonadota</taxon>
        <taxon>Alphaproteobacteria</taxon>
        <taxon>Rhodobacterales</taxon>
        <taxon>Paracoccaceae</taxon>
        <taxon>Yoonia</taxon>
    </lineage>
</organism>
<dbReference type="KEGG" id="yrh:AABB31_01955"/>
<accession>A0AAN0NLW9</accession>
<dbReference type="AlphaFoldDB" id="A0AAN0NLW9"/>
<proteinExistence type="predicted"/>
<keyword evidence="1" id="KW-0732">Signal</keyword>
<evidence type="ECO:0000313" key="2">
    <source>
        <dbReference type="EMBL" id="WZU67754.1"/>
    </source>
</evidence>
<name>A0AAN0NLW9_9RHOB</name>
<feature type="chain" id="PRO_5042883967" description="Transferrin-binding protein B C-lobe/N-lobe beta barrel domain-containing protein" evidence="1">
    <location>
        <begin position="19"/>
        <end position="189"/>
    </location>
</feature>
<keyword evidence="3" id="KW-1185">Reference proteome</keyword>
<dbReference type="RefSeq" id="WP_342077055.1">
    <property type="nucleotide sequence ID" value="NZ_CP151767.2"/>
</dbReference>
<gene>
    <name evidence="2" type="ORF">AABB31_01955</name>
</gene>
<dbReference type="Proteomes" id="UP001470809">
    <property type="component" value="Chromosome"/>
</dbReference>
<dbReference type="PROSITE" id="PS51257">
    <property type="entry name" value="PROKAR_LIPOPROTEIN"/>
    <property type="match status" value="1"/>
</dbReference>
<evidence type="ECO:0000256" key="1">
    <source>
        <dbReference type="SAM" id="SignalP"/>
    </source>
</evidence>
<evidence type="ECO:0008006" key="4">
    <source>
        <dbReference type="Google" id="ProtNLM"/>
    </source>
</evidence>
<evidence type="ECO:0000313" key="3">
    <source>
        <dbReference type="Proteomes" id="UP001470809"/>
    </source>
</evidence>
<reference evidence="3" key="1">
    <citation type="submission" date="2024-04" db="EMBL/GenBank/DDBJ databases">
        <title>Phylogenomic analyses of a clade within the roseobacter group suggest taxonomic reassignments of species of the genera Aestuariivita, Citreicella, Loktanella, Nautella, Pelagibaca, Ruegeria, Thalassobius, Thiobacimonas and Tropicibacter, and the proposal o.</title>
        <authorList>
            <person name="Jeon C.O."/>
        </authorList>
    </citation>
    <scope>NUCLEOTIDE SEQUENCE [LARGE SCALE GENOMIC DNA]</scope>
    <source>
        <strain evidence="3">SS1-5</strain>
    </source>
</reference>
<sequence length="189" mass="19450">MPRVLILTASLAAVAACATPNPPTVTSRDVDRAFVEAARVSALPVTAPIDVPTGTVTYDGQIGADLSGDTLGSIVGDMRMDVGFASNRISGSISDINLIDQSGRPDQRLGGTLQIAGVENSGALDAGASGEISAVDNNGQALEADMFLDLRGSVRDDRGFGDAVYGSVTGEARGDFDIDVDGVFFGERR</sequence>
<dbReference type="EMBL" id="CP151767">
    <property type="protein sequence ID" value="WZU67754.1"/>
    <property type="molecule type" value="Genomic_DNA"/>
</dbReference>
<protein>
    <recommendedName>
        <fullName evidence="4">Transferrin-binding protein B C-lobe/N-lobe beta barrel domain-containing protein</fullName>
    </recommendedName>
</protein>